<dbReference type="InterPro" id="IPR052944">
    <property type="entry name" value="Sporulation_related"/>
</dbReference>
<dbReference type="Gene3D" id="2.50.20.10">
    <property type="entry name" value="Lipoprotein localisation LolA/LolB/LppX"/>
    <property type="match status" value="1"/>
</dbReference>
<evidence type="ECO:0000313" key="2">
    <source>
        <dbReference type="Proteomes" id="UP000568380"/>
    </source>
</evidence>
<dbReference type="PANTHER" id="PTHR37507:SF2">
    <property type="entry name" value="SPORULATION PROTEIN YDCC"/>
    <property type="match status" value="1"/>
</dbReference>
<reference evidence="1 2" key="1">
    <citation type="submission" date="2020-08" db="EMBL/GenBank/DDBJ databases">
        <title>Genomic Encyclopedia of Type Strains, Phase IV (KMG-IV): sequencing the most valuable type-strain genomes for metagenomic binning, comparative biology and taxonomic classification.</title>
        <authorList>
            <person name="Goeker M."/>
        </authorList>
    </citation>
    <scope>NUCLEOTIDE SEQUENCE [LARGE SCALE GENOMIC DNA]</scope>
    <source>
        <strain evidence="1 2">DSM 45385</strain>
    </source>
</reference>
<evidence type="ECO:0000313" key="1">
    <source>
        <dbReference type="EMBL" id="MBB5078855.1"/>
    </source>
</evidence>
<dbReference type="AlphaFoldDB" id="A0A7W8A3G8"/>
<dbReference type="PANTHER" id="PTHR37507">
    <property type="entry name" value="SPORULATION PROTEIN YDCC"/>
    <property type="match status" value="1"/>
</dbReference>
<sequence length="363" mass="37616">MRWGVPIAAAAVIGAAVGAGPVIAAVSGEPVLPERTAAQLLADAAAAVKKAGGPPAMSGTVQQTASLGLPALPAQGGTASPLALLSGSHEVKVWYGAQDRLRIALPGQMSETNLIVNGDQTWYWDSGTNTATKVKLPAKPEGDQPLATPSPTDLTPQQVAETFLDRVNEDTGVSVTNTAEVAGRSVYQLVLTPKAQSSLVKEVRLALDGENYVPLQVQVFAKGSAEPAFQVGFTQVTFSPPAEENFAFTPPAGAKVEEKEFGQLQEPGADHSKEAEKAAEQVKVVGNGWTSVAVLPFKQDGQAQESREAQAAKLILDQATPVSGAWGSGKMIKTKLVTALLTDDGRLLAGAVTPDELVKVAGQ</sequence>
<dbReference type="Proteomes" id="UP000568380">
    <property type="component" value="Unassembled WGS sequence"/>
</dbReference>
<dbReference type="EMBL" id="JACHIN010000005">
    <property type="protein sequence ID" value="MBB5078855.1"/>
    <property type="molecule type" value="Genomic_DNA"/>
</dbReference>
<comment type="caution">
    <text evidence="1">The sequence shown here is derived from an EMBL/GenBank/DDBJ whole genome shotgun (WGS) entry which is preliminary data.</text>
</comment>
<gene>
    <name evidence="1" type="ORF">HNR40_004341</name>
</gene>
<keyword evidence="1" id="KW-0449">Lipoprotein</keyword>
<protein>
    <submittedName>
        <fullName evidence="1">Outer membrane lipoprotein-sorting protein</fullName>
    </submittedName>
</protein>
<dbReference type="InterPro" id="IPR029046">
    <property type="entry name" value="LolA/LolB/LppX"/>
</dbReference>
<name>A0A7W8A3G8_9ACTN</name>
<proteinExistence type="predicted"/>
<dbReference type="SUPFAM" id="SSF89392">
    <property type="entry name" value="Prokaryotic lipoproteins and lipoprotein localization factors"/>
    <property type="match status" value="1"/>
</dbReference>
<organism evidence="1 2">
    <name type="scientific">Nonomuraea endophytica</name>
    <dbReference type="NCBI Taxonomy" id="714136"/>
    <lineage>
        <taxon>Bacteria</taxon>
        <taxon>Bacillati</taxon>
        <taxon>Actinomycetota</taxon>
        <taxon>Actinomycetes</taxon>
        <taxon>Streptosporangiales</taxon>
        <taxon>Streptosporangiaceae</taxon>
        <taxon>Nonomuraea</taxon>
    </lineage>
</organism>
<keyword evidence="2" id="KW-1185">Reference proteome</keyword>
<dbReference type="RefSeq" id="WP_312896457.1">
    <property type="nucleotide sequence ID" value="NZ_JACHIN010000005.1"/>
</dbReference>
<accession>A0A7W8A3G8</accession>